<gene>
    <name evidence="1" type="ORF">J4730_21960</name>
</gene>
<dbReference type="EMBL" id="JAGETM010000031">
    <property type="protein sequence ID" value="MBO1997704.1"/>
    <property type="molecule type" value="Genomic_DNA"/>
</dbReference>
<dbReference type="Proteomes" id="UP000664002">
    <property type="component" value="Unassembled WGS sequence"/>
</dbReference>
<proteinExistence type="predicted"/>
<name>A0A939NIX4_KLEPN</name>
<sequence>MTKSTITRERLEQLADNNTICKVSWDERIELAQIALSAMDCEPVWAWHYREQWHVTNDERRAEFVAKDGDVAVLPLYRHAQPAQISEPVLPLQDKDLQGVIDSLEHPAGLTQQNRWFAMPWWSYRNAARLTESRWQKWFQFMATPKPLGSERLDRLSAFSKCHTGRSSIATRSGRLCLMK</sequence>
<comment type="caution">
    <text evidence="1">The sequence shown here is derived from an EMBL/GenBank/DDBJ whole genome shotgun (WGS) entry which is preliminary data.</text>
</comment>
<evidence type="ECO:0000313" key="2">
    <source>
        <dbReference type="Proteomes" id="UP000664002"/>
    </source>
</evidence>
<evidence type="ECO:0000313" key="1">
    <source>
        <dbReference type="EMBL" id="MBO1997704.1"/>
    </source>
</evidence>
<dbReference type="AlphaFoldDB" id="A0A939NIX4"/>
<organism evidence="1 2">
    <name type="scientific">Klebsiella pneumoniae</name>
    <dbReference type="NCBI Taxonomy" id="573"/>
    <lineage>
        <taxon>Bacteria</taxon>
        <taxon>Pseudomonadati</taxon>
        <taxon>Pseudomonadota</taxon>
        <taxon>Gammaproteobacteria</taxon>
        <taxon>Enterobacterales</taxon>
        <taxon>Enterobacteriaceae</taxon>
        <taxon>Klebsiella/Raoultella group</taxon>
        <taxon>Klebsiella</taxon>
        <taxon>Klebsiella pneumoniae complex</taxon>
    </lineage>
</organism>
<reference evidence="1" key="1">
    <citation type="submission" date="2021-03" db="EMBL/GenBank/DDBJ databases">
        <title>Molecular epidemiology and mechanisms of colistin and carbapenem resistance in Enterobacteriaceae from clinical isolates, the environment and porcine samples in Pretoria, South Africa.</title>
        <authorList>
            <person name="Bogoshi D."/>
            <person name="Mbelle N.M."/>
            <person name="Naidoo V."/>
            <person name="Osei Sekyere J."/>
        </authorList>
    </citation>
    <scope>NUCLEOTIDE SEQUENCE</scope>
    <source>
        <strain evidence="1">C027</strain>
    </source>
</reference>
<protein>
    <submittedName>
        <fullName evidence="1">Uncharacterized protein</fullName>
    </submittedName>
</protein>
<accession>A0A939NIX4</accession>